<dbReference type="PANTHER" id="PTHR42925:SF2">
    <property type="entry name" value="NA+ DRIVEN MULTIDRUG EFFLUX PUMP"/>
    <property type="match status" value="1"/>
</dbReference>
<evidence type="ECO:0000256" key="2">
    <source>
        <dbReference type="ARBA" id="ARBA00022448"/>
    </source>
</evidence>
<proteinExistence type="predicted"/>
<dbReference type="Proteomes" id="UP000886876">
    <property type="component" value="Unassembled WGS sequence"/>
</dbReference>
<feature type="transmembrane region" description="Helical" evidence="7">
    <location>
        <begin position="21"/>
        <end position="43"/>
    </location>
</feature>
<evidence type="ECO:0000256" key="4">
    <source>
        <dbReference type="ARBA" id="ARBA00022692"/>
    </source>
</evidence>
<feature type="transmembrane region" description="Helical" evidence="7">
    <location>
        <begin position="194"/>
        <end position="218"/>
    </location>
</feature>
<evidence type="ECO:0000256" key="3">
    <source>
        <dbReference type="ARBA" id="ARBA00022475"/>
    </source>
</evidence>
<comment type="subcellular location">
    <subcellularLocation>
        <location evidence="1">Cell membrane</location>
        <topology evidence="1">Multi-pass membrane protein</topology>
    </subcellularLocation>
</comment>
<evidence type="ECO:0000256" key="1">
    <source>
        <dbReference type="ARBA" id="ARBA00004651"/>
    </source>
</evidence>
<feature type="transmembrane region" description="Helical" evidence="7">
    <location>
        <begin position="239"/>
        <end position="266"/>
    </location>
</feature>
<sequence>MHYLRQGRGFYRSAIALMLPMILQNFVTNFMALADTFMVGALGETEIAAVSMANSVFFVLSLVIFGIQSGTGVLVAQYYGKGRFDAINRIMGMGYYVSIGLTSLIALLAFFFPMQMMRIVTNNPDLWEPGAEYARIVGFSYVCMSFSGVYIAVQRSMENPGLGAFLLTASGALNILLNYMFIFGKWGAPALGCAGAAVATLLSRVFEVVVVLGCMLWSKRLPINAALMARPGRIIAGDFIKYSLPVVLNEGLWSLAMSLFSIIMAHMPNNTPIVAAYTIAGNIDRLAAVALFAAGNTTAVIIGRDIGCGETGDIYGKGVALNFVCFMTGIVSMGILLLIRATLLDSFIFPLMDISAEAGEIAKMMLAFIAVVMPVRSLNLCNIVGVFRGGGDVRYALLCDVVPLYCVCLPAAALCGLVFGLGITAVYICICLDDICKVFLCLPRLRSGKWINSVTRENI</sequence>
<protein>
    <submittedName>
        <fullName evidence="8">MATE family efflux transporter</fullName>
    </submittedName>
</protein>
<dbReference type="InterPro" id="IPR002528">
    <property type="entry name" value="MATE_fam"/>
</dbReference>
<dbReference type="EMBL" id="DVJS01000064">
    <property type="protein sequence ID" value="HIS96899.1"/>
    <property type="molecule type" value="Genomic_DNA"/>
</dbReference>
<evidence type="ECO:0000313" key="8">
    <source>
        <dbReference type="EMBL" id="HIS96899.1"/>
    </source>
</evidence>
<organism evidence="8 9">
    <name type="scientific">Candidatus Scatomorpha pullistercoris</name>
    <dbReference type="NCBI Taxonomy" id="2840929"/>
    <lineage>
        <taxon>Bacteria</taxon>
        <taxon>Bacillati</taxon>
        <taxon>Bacillota</taxon>
        <taxon>Clostridia</taxon>
        <taxon>Eubacteriales</taxon>
        <taxon>Candidatus Scatomorpha</taxon>
    </lineage>
</organism>
<dbReference type="GO" id="GO:0005886">
    <property type="term" value="C:plasma membrane"/>
    <property type="evidence" value="ECO:0007669"/>
    <property type="project" value="UniProtKB-SubCell"/>
</dbReference>
<keyword evidence="5 7" id="KW-1133">Transmembrane helix</keyword>
<dbReference type="GO" id="GO:0015297">
    <property type="term" value="F:antiporter activity"/>
    <property type="evidence" value="ECO:0007669"/>
    <property type="project" value="InterPro"/>
</dbReference>
<feature type="transmembrane region" description="Helical" evidence="7">
    <location>
        <begin position="162"/>
        <end position="182"/>
    </location>
</feature>
<keyword evidence="4 7" id="KW-0812">Transmembrane</keyword>
<feature type="transmembrane region" description="Helical" evidence="7">
    <location>
        <begin position="133"/>
        <end position="153"/>
    </location>
</feature>
<dbReference type="NCBIfam" id="TIGR00797">
    <property type="entry name" value="matE"/>
    <property type="match status" value="1"/>
</dbReference>
<dbReference type="PANTHER" id="PTHR42925">
    <property type="entry name" value="MULTIDRUG AND TOXIN EFFLUX PROTEIN MATE FAMILY"/>
    <property type="match status" value="1"/>
</dbReference>
<gene>
    <name evidence="8" type="ORF">IAD42_02870</name>
</gene>
<feature type="transmembrane region" description="Helical" evidence="7">
    <location>
        <begin position="92"/>
        <end position="113"/>
    </location>
</feature>
<keyword evidence="6 7" id="KW-0472">Membrane</keyword>
<evidence type="ECO:0000256" key="6">
    <source>
        <dbReference type="ARBA" id="ARBA00023136"/>
    </source>
</evidence>
<reference evidence="8" key="1">
    <citation type="submission" date="2020-10" db="EMBL/GenBank/DDBJ databases">
        <authorList>
            <person name="Gilroy R."/>
        </authorList>
    </citation>
    <scope>NUCLEOTIDE SEQUENCE</scope>
    <source>
        <strain evidence="8">ChiHecec3B27-6122</strain>
    </source>
</reference>
<dbReference type="GO" id="GO:0042910">
    <property type="term" value="F:xenobiotic transmembrane transporter activity"/>
    <property type="evidence" value="ECO:0007669"/>
    <property type="project" value="InterPro"/>
</dbReference>
<feature type="transmembrane region" description="Helical" evidence="7">
    <location>
        <begin position="402"/>
        <end position="428"/>
    </location>
</feature>
<accession>A0A9D1G552</accession>
<feature type="transmembrane region" description="Helical" evidence="7">
    <location>
        <begin position="361"/>
        <end position="381"/>
    </location>
</feature>
<evidence type="ECO:0000313" key="9">
    <source>
        <dbReference type="Proteomes" id="UP000886876"/>
    </source>
</evidence>
<dbReference type="InterPro" id="IPR048279">
    <property type="entry name" value="MdtK-like"/>
</dbReference>
<feature type="transmembrane region" description="Helical" evidence="7">
    <location>
        <begin position="319"/>
        <end position="341"/>
    </location>
</feature>
<evidence type="ECO:0000256" key="7">
    <source>
        <dbReference type="SAM" id="Phobius"/>
    </source>
</evidence>
<dbReference type="Pfam" id="PF01554">
    <property type="entry name" value="MatE"/>
    <property type="match status" value="1"/>
</dbReference>
<keyword evidence="3" id="KW-1003">Cell membrane</keyword>
<dbReference type="InterPro" id="IPR047135">
    <property type="entry name" value="YsiQ"/>
</dbReference>
<name>A0A9D1G552_9FIRM</name>
<evidence type="ECO:0000256" key="5">
    <source>
        <dbReference type="ARBA" id="ARBA00022989"/>
    </source>
</evidence>
<keyword evidence="2" id="KW-0813">Transport</keyword>
<feature type="transmembrane region" description="Helical" evidence="7">
    <location>
        <begin position="286"/>
        <end position="307"/>
    </location>
</feature>
<comment type="caution">
    <text evidence="8">The sequence shown here is derived from an EMBL/GenBank/DDBJ whole genome shotgun (WGS) entry which is preliminary data.</text>
</comment>
<reference evidence="8" key="2">
    <citation type="journal article" date="2021" name="PeerJ">
        <title>Extensive microbial diversity within the chicken gut microbiome revealed by metagenomics and culture.</title>
        <authorList>
            <person name="Gilroy R."/>
            <person name="Ravi A."/>
            <person name="Getino M."/>
            <person name="Pursley I."/>
            <person name="Horton D.L."/>
            <person name="Alikhan N.F."/>
            <person name="Baker D."/>
            <person name="Gharbi K."/>
            <person name="Hall N."/>
            <person name="Watson M."/>
            <person name="Adriaenssens E.M."/>
            <person name="Foster-Nyarko E."/>
            <person name="Jarju S."/>
            <person name="Secka A."/>
            <person name="Antonio M."/>
            <person name="Oren A."/>
            <person name="Chaudhuri R.R."/>
            <person name="La Ragione R."/>
            <person name="Hildebrand F."/>
            <person name="Pallen M.J."/>
        </authorList>
    </citation>
    <scope>NUCLEOTIDE SEQUENCE</scope>
    <source>
        <strain evidence="8">ChiHecec3B27-6122</strain>
    </source>
</reference>
<dbReference type="PIRSF" id="PIRSF006603">
    <property type="entry name" value="DinF"/>
    <property type="match status" value="1"/>
</dbReference>
<feature type="transmembrane region" description="Helical" evidence="7">
    <location>
        <begin position="55"/>
        <end position="80"/>
    </location>
</feature>
<dbReference type="AlphaFoldDB" id="A0A9D1G552"/>